<evidence type="ECO:0000313" key="2">
    <source>
        <dbReference type="Proteomes" id="UP000628775"/>
    </source>
</evidence>
<accession>A0A8J3DYW2</accession>
<sequence length="99" mass="11886">MNDLNIDNRAIKGIEKLHMKHERRNIHTCLEDYDFQWDEDQVKQFRMMWNNGTDIFKIARFFGRSLIEVVILIMDQAELGKIKQRENGLGFMHAIVYKD</sequence>
<protein>
    <recommendedName>
        <fullName evidence="3">Helix-turn-helix domain containing protein</fullName>
    </recommendedName>
</protein>
<keyword evidence="2" id="KW-1185">Reference proteome</keyword>
<dbReference type="AlphaFoldDB" id="A0A8J3DYW2"/>
<comment type="caution">
    <text evidence="1">The sequence shown here is derived from an EMBL/GenBank/DDBJ whole genome shotgun (WGS) entry which is preliminary data.</text>
</comment>
<name>A0A8J3DYW2_9BACL</name>
<evidence type="ECO:0000313" key="1">
    <source>
        <dbReference type="EMBL" id="GGE47896.1"/>
    </source>
</evidence>
<dbReference type="RefSeq" id="WP_188695447.1">
    <property type="nucleotide sequence ID" value="NZ_BMIR01000014.1"/>
</dbReference>
<proteinExistence type="predicted"/>
<dbReference type="Proteomes" id="UP000628775">
    <property type="component" value="Unassembled WGS sequence"/>
</dbReference>
<reference evidence="1" key="1">
    <citation type="journal article" date="2014" name="Int. J. Syst. Evol. Microbiol.">
        <title>Complete genome sequence of Corynebacterium casei LMG S-19264T (=DSM 44701T), isolated from a smear-ripened cheese.</title>
        <authorList>
            <consortium name="US DOE Joint Genome Institute (JGI-PGF)"/>
            <person name="Walter F."/>
            <person name="Albersmeier A."/>
            <person name="Kalinowski J."/>
            <person name="Ruckert C."/>
        </authorList>
    </citation>
    <scope>NUCLEOTIDE SEQUENCE</scope>
    <source>
        <strain evidence="1">CGMCC 1.15371</strain>
    </source>
</reference>
<organism evidence="1 2">
    <name type="scientific">Pullulanibacillus camelliae</name>
    <dbReference type="NCBI Taxonomy" id="1707096"/>
    <lineage>
        <taxon>Bacteria</taxon>
        <taxon>Bacillati</taxon>
        <taxon>Bacillota</taxon>
        <taxon>Bacilli</taxon>
        <taxon>Bacillales</taxon>
        <taxon>Sporolactobacillaceae</taxon>
        <taxon>Pullulanibacillus</taxon>
    </lineage>
</organism>
<dbReference type="EMBL" id="BMIR01000014">
    <property type="protein sequence ID" value="GGE47896.1"/>
    <property type="molecule type" value="Genomic_DNA"/>
</dbReference>
<gene>
    <name evidence="1" type="ORF">GCM10011391_28340</name>
</gene>
<reference evidence="1" key="2">
    <citation type="submission" date="2020-09" db="EMBL/GenBank/DDBJ databases">
        <authorList>
            <person name="Sun Q."/>
            <person name="Zhou Y."/>
        </authorList>
    </citation>
    <scope>NUCLEOTIDE SEQUENCE</scope>
    <source>
        <strain evidence="1">CGMCC 1.15371</strain>
    </source>
</reference>
<evidence type="ECO:0008006" key="3">
    <source>
        <dbReference type="Google" id="ProtNLM"/>
    </source>
</evidence>